<keyword evidence="3" id="KW-1185">Reference proteome</keyword>
<keyword evidence="1" id="KW-0732">Signal</keyword>
<evidence type="ECO:0000256" key="1">
    <source>
        <dbReference type="SAM" id="SignalP"/>
    </source>
</evidence>
<reference evidence="2 3" key="1">
    <citation type="journal article" date="2014" name="Curr. Microbiol.">
        <title>Spirosoma radiotolerans sp. nov., a gamma-radiation-resistant bacterium isolated from gamma ray-irradiated soil.</title>
        <authorList>
            <person name="Lee J.J."/>
            <person name="Srinivasan S."/>
            <person name="Lim S."/>
            <person name="Joe M."/>
            <person name="Im S."/>
            <person name="Bae S.I."/>
            <person name="Park K.R."/>
            <person name="Han J.H."/>
            <person name="Park S.H."/>
            <person name="Joo B.M."/>
            <person name="Park S.J."/>
            <person name="Kim M.K."/>
        </authorList>
    </citation>
    <scope>NUCLEOTIDE SEQUENCE [LARGE SCALE GENOMIC DNA]</scope>
    <source>
        <strain evidence="2 3">DG5A</strain>
    </source>
</reference>
<evidence type="ECO:0000313" key="2">
    <source>
        <dbReference type="EMBL" id="AKD53701.1"/>
    </source>
</evidence>
<evidence type="ECO:0008006" key="4">
    <source>
        <dbReference type="Google" id="ProtNLM"/>
    </source>
</evidence>
<protein>
    <recommendedName>
        <fullName evidence="4">Aspartyl protease</fullName>
    </recommendedName>
</protein>
<dbReference type="Gene3D" id="2.40.70.10">
    <property type="entry name" value="Acid Proteases"/>
    <property type="match status" value="1"/>
</dbReference>
<dbReference type="KEGG" id="srd:SD10_01090"/>
<gene>
    <name evidence="2" type="ORF">SD10_01090</name>
</gene>
<dbReference type="RefSeq" id="WP_046375289.1">
    <property type="nucleotide sequence ID" value="NZ_CP010429.1"/>
</dbReference>
<evidence type="ECO:0000313" key="3">
    <source>
        <dbReference type="Proteomes" id="UP000033054"/>
    </source>
</evidence>
<sequence>MKKTILLFLLSIAMLRVVAQRPSEPALQHGPELQGDSIVFPLTLVDAFPFVSAEVNGVKGKFMFDTGNKCYIEINDNLVNLPRKRAVSKGQVGSGQSFVSNMNDTIAEVKFKNGLTYRNLLNITSANLDFLQDHITPDCIGYIGHDFFKGYLFKLDYVKRKLTFYKVTQDRKRSKDFLKGEKVVAVLNFETRRLPNHPMVRVKIGGVDLLGSFDTGQYGLIQLEDQAANVLKKKKLLVDAGKNGYDDSTVDVNNLVINGSFNVSVKGIAPFSLEQTAPFRKGMQITEANYICFGYRFFEQYKTVWDYDEKKIYVLEK</sequence>
<feature type="signal peptide" evidence="1">
    <location>
        <begin position="1"/>
        <end position="19"/>
    </location>
</feature>
<feature type="chain" id="PRO_5002413586" description="Aspartyl protease" evidence="1">
    <location>
        <begin position="20"/>
        <end position="317"/>
    </location>
</feature>
<dbReference type="EMBL" id="CP010429">
    <property type="protein sequence ID" value="AKD53701.1"/>
    <property type="molecule type" value="Genomic_DNA"/>
</dbReference>
<organism evidence="2 3">
    <name type="scientific">Spirosoma radiotolerans</name>
    <dbReference type="NCBI Taxonomy" id="1379870"/>
    <lineage>
        <taxon>Bacteria</taxon>
        <taxon>Pseudomonadati</taxon>
        <taxon>Bacteroidota</taxon>
        <taxon>Cytophagia</taxon>
        <taxon>Cytophagales</taxon>
        <taxon>Cytophagaceae</taxon>
        <taxon>Spirosoma</taxon>
    </lineage>
</organism>
<proteinExistence type="predicted"/>
<dbReference type="AlphaFoldDB" id="A0A0E3V5J1"/>
<name>A0A0E3V5J1_9BACT</name>
<dbReference type="HOGENOM" id="CLU_876907_0_0_10"/>
<dbReference type="OrthoDB" id="3521766at2"/>
<dbReference type="Proteomes" id="UP000033054">
    <property type="component" value="Chromosome"/>
</dbReference>
<dbReference type="InterPro" id="IPR021109">
    <property type="entry name" value="Peptidase_aspartic_dom_sf"/>
</dbReference>
<dbReference type="PATRIC" id="fig|1379870.5.peg.238"/>
<accession>A0A0E3V5J1</accession>